<sequence>MAKIITESCILTIYNIIKSLNTVLPHTSVLRNLSWRTDSRSKAALRRVCAAKRLTIAAMSAQRESTLRTTLSALWNLSAHCSQNKRAVCRPCTPLVWNQGFPTPLGRSSTSINPVKGSDIRFSSSQFHKQQ</sequence>
<dbReference type="GO" id="GO:0030877">
    <property type="term" value="C:beta-catenin destruction complex"/>
    <property type="evidence" value="ECO:0007669"/>
    <property type="project" value="TreeGrafter"/>
</dbReference>
<accession>A0A3P7YLU0</accession>
<dbReference type="GO" id="GO:0007389">
    <property type="term" value="P:pattern specification process"/>
    <property type="evidence" value="ECO:0007669"/>
    <property type="project" value="TreeGrafter"/>
</dbReference>
<dbReference type="AlphaFoldDB" id="A0A3P7YLU0"/>
<evidence type="ECO:0000313" key="2">
    <source>
        <dbReference type="Proteomes" id="UP000269396"/>
    </source>
</evidence>
<dbReference type="InterPro" id="IPR026818">
    <property type="entry name" value="Apc_fam"/>
</dbReference>
<dbReference type="PANTHER" id="PTHR12607">
    <property type="entry name" value="ADENOMATOUS POLYPOSIS COLI PROTEIN FAMILY"/>
    <property type="match status" value="1"/>
</dbReference>
<dbReference type="EMBL" id="UZAL01004075">
    <property type="protein sequence ID" value="VDO89146.1"/>
    <property type="molecule type" value="Genomic_DNA"/>
</dbReference>
<dbReference type="GO" id="GO:0005881">
    <property type="term" value="C:cytoplasmic microtubule"/>
    <property type="evidence" value="ECO:0007669"/>
    <property type="project" value="TreeGrafter"/>
</dbReference>
<dbReference type="GO" id="GO:0008013">
    <property type="term" value="F:beta-catenin binding"/>
    <property type="evidence" value="ECO:0007669"/>
    <property type="project" value="InterPro"/>
</dbReference>
<reference evidence="1 2" key="1">
    <citation type="submission" date="2018-11" db="EMBL/GenBank/DDBJ databases">
        <authorList>
            <consortium name="Pathogen Informatics"/>
        </authorList>
    </citation>
    <scope>NUCLEOTIDE SEQUENCE [LARGE SCALE GENOMIC DNA]</scope>
    <source>
        <strain>Denwood</strain>
        <strain evidence="2">Zambia</strain>
    </source>
</reference>
<dbReference type="PANTHER" id="PTHR12607:SF12">
    <property type="entry name" value="APC-LIKE, ISOFORM A-RELATED"/>
    <property type="match status" value="1"/>
</dbReference>
<dbReference type="InterPro" id="IPR011989">
    <property type="entry name" value="ARM-like"/>
</dbReference>
<dbReference type="Proteomes" id="UP000269396">
    <property type="component" value="Unassembled WGS sequence"/>
</dbReference>
<dbReference type="GO" id="GO:0016477">
    <property type="term" value="P:cell migration"/>
    <property type="evidence" value="ECO:0007669"/>
    <property type="project" value="TreeGrafter"/>
</dbReference>
<dbReference type="GO" id="GO:0007026">
    <property type="term" value="P:negative regulation of microtubule depolymerization"/>
    <property type="evidence" value="ECO:0007669"/>
    <property type="project" value="TreeGrafter"/>
</dbReference>
<organism evidence="1 2">
    <name type="scientific">Schistosoma mattheei</name>
    <dbReference type="NCBI Taxonomy" id="31246"/>
    <lineage>
        <taxon>Eukaryota</taxon>
        <taxon>Metazoa</taxon>
        <taxon>Spiralia</taxon>
        <taxon>Lophotrochozoa</taxon>
        <taxon>Platyhelminthes</taxon>
        <taxon>Trematoda</taxon>
        <taxon>Digenea</taxon>
        <taxon>Strigeidida</taxon>
        <taxon>Schistosomatoidea</taxon>
        <taxon>Schistosomatidae</taxon>
        <taxon>Schistosoma</taxon>
    </lineage>
</organism>
<dbReference type="GO" id="GO:0001708">
    <property type="term" value="P:cell fate specification"/>
    <property type="evidence" value="ECO:0007669"/>
    <property type="project" value="TreeGrafter"/>
</dbReference>
<gene>
    <name evidence="1" type="ORF">SMTD_LOCUS2724</name>
</gene>
<keyword evidence="2" id="KW-1185">Reference proteome</keyword>
<dbReference type="GO" id="GO:0007399">
    <property type="term" value="P:nervous system development"/>
    <property type="evidence" value="ECO:0007669"/>
    <property type="project" value="TreeGrafter"/>
</dbReference>
<dbReference type="GO" id="GO:0090090">
    <property type="term" value="P:negative regulation of canonical Wnt signaling pathway"/>
    <property type="evidence" value="ECO:0007669"/>
    <property type="project" value="TreeGrafter"/>
</dbReference>
<name>A0A3P7YLU0_9TREM</name>
<proteinExistence type="predicted"/>
<protein>
    <submittedName>
        <fullName evidence="1">Uncharacterized protein</fullName>
    </submittedName>
</protein>
<dbReference type="GO" id="GO:0008017">
    <property type="term" value="F:microtubule binding"/>
    <property type="evidence" value="ECO:0007669"/>
    <property type="project" value="TreeGrafter"/>
</dbReference>
<dbReference type="GO" id="GO:0016342">
    <property type="term" value="C:catenin complex"/>
    <property type="evidence" value="ECO:0007669"/>
    <property type="project" value="TreeGrafter"/>
</dbReference>
<evidence type="ECO:0000313" key="1">
    <source>
        <dbReference type="EMBL" id="VDO89146.1"/>
    </source>
</evidence>
<dbReference type="Gene3D" id="1.25.10.10">
    <property type="entry name" value="Leucine-rich Repeat Variant"/>
    <property type="match status" value="1"/>
</dbReference>
<dbReference type="GO" id="GO:0045295">
    <property type="term" value="F:gamma-catenin binding"/>
    <property type="evidence" value="ECO:0007669"/>
    <property type="project" value="TreeGrafter"/>
</dbReference>